<gene>
    <name evidence="1" type="ORF">OB919_07390</name>
</gene>
<protein>
    <submittedName>
        <fullName evidence="1">Alpha/beta hydrolase</fullName>
    </submittedName>
</protein>
<dbReference type="SUPFAM" id="SSF53474">
    <property type="entry name" value="alpha/beta-Hydrolases"/>
    <property type="match status" value="1"/>
</dbReference>
<keyword evidence="1" id="KW-0378">Hydrolase</keyword>
<dbReference type="RefSeq" id="WP_342807959.1">
    <property type="nucleotide sequence ID" value="NZ_JAOPJZ010000004.1"/>
</dbReference>
<name>A0AAP2Z7L7_9EURY</name>
<dbReference type="GO" id="GO:0016787">
    <property type="term" value="F:hydrolase activity"/>
    <property type="evidence" value="ECO:0007669"/>
    <property type="project" value="UniProtKB-KW"/>
</dbReference>
<reference evidence="1 2" key="1">
    <citation type="submission" date="2022-09" db="EMBL/GenBank/DDBJ databases">
        <title>Enrichment on poylsaccharides allowed isolation of novel metabolic and taxonomic groups of Haloarchaea.</title>
        <authorList>
            <person name="Sorokin D.Y."/>
            <person name="Elcheninov A.G."/>
            <person name="Khizhniak T.V."/>
            <person name="Kolganova T.V."/>
            <person name="Kublanov I.V."/>
        </authorList>
    </citation>
    <scope>NUCLEOTIDE SEQUENCE [LARGE SCALE GENOMIC DNA]</scope>
    <source>
        <strain evidence="1 2">AArc-curdl1</strain>
    </source>
</reference>
<dbReference type="EMBL" id="JAOPJZ010000004">
    <property type="protein sequence ID" value="MCU4751805.1"/>
    <property type="molecule type" value="Genomic_DNA"/>
</dbReference>
<evidence type="ECO:0000313" key="2">
    <source>
        <dbReference type="Proteomes" id="UP001321047"/>
    </source>
</evidence>
<dbReference type="Gene3D" id="3.40.50.1820">
    <property type="entry name" value="alpha/beta hydrolase"/>
    <property type="match status" value="1"/>
</dbReference>
<comment type="caution">
    <text evidence="1">The sequence shown here is derived from an EMBL/GenBank/DDBJ whole genome shotgun (WGS) entry which is preliminary data.</text>
</comment>
<proteinExistence type="predicted"/>
<evidence type="ECO:0000313" key="1">
    <source>
        <dbReference type="EMBL" id="MCU4751805.1"/>
    </source>
</evidence>
<sequence>MSSNIAIPGARDVRATLDEPPQETDAVVVACPPHPQHGGNRTDRRLVAVSDALTSNEDRPIACLRIDYGPWDEGRGELEDVTHAISWAGERYNHVGLFGFSFGSALAVLAAATIEIEAAIDAVAALAPPSRLGPDLDVLAALEELSMPALIAYGVRDTTVDWEPVVERAGELGHRRLELSADHFFVGQHESVADEIGSFFAETVGLEGRDRA</sequence>
<dbReference type="Proteomes" id="UP001321047">
    <property type="component" value="Unassembled WGS sequence"/>
</dbReference>
<keyword evidence="2" id="KW-1185">Reference proteome</keyword>
<dbReference type="AlphaFoldDB" id="A0AAP2Z7L7"/>
<accession>A0AAP2Z7L7</accession>
<dbReference type="InterPro" id="IPR029058">
    <property type="entry name" value="AB_hydrolase_fold"/>
</dbReference>
<organism evidence="1 2">
    <name type="scientific">Natronosalvus hydrolyticus</name>
    <dbReference type="NCBI Taxonomy" id="2979988"/>
    <lineage>
        <taxon>Archaea</taxon>
        <taxon>Methanobacteriati</taxon>
        <taxon>Methanobacteriota</taxon>
        <taxon>Stenosarchaea group</taxon>
        <taxon>Halobacteria</taxon>
        <taxon>Halobacteriales</taxon>
        <taxon>Natrialbaceae</taxon>
        <taxon>Natronosalvus</taxon>
    </lineage>
</organism>